<dbReference type="EMBL" id="PGET01000001">
    <property type="protein sequence ID" value="PJJ27959.1"/>
    <property type="molecule type" value="Genomic_DNA"/>
</dbReference>
<evidence type="ECO:0000256" key="2">
    <source>
        <dbReference type="SAM" id="SignalP"/>
    </source>
</evidence>
<dbReference type="Proteomes" id="UP000231092">
    <property type="component" value="Unassembled WGS sequence"/>
</dbReference>
<evidence type="ECO:0000256" key="1">
    <source>
        <dbReference type="SAM" id="Phobius"/>
    </source>
</evidence>
<keyword evidence="2" id="KW-0732">Signal</keyword>
<proteinExistence type="predicted"/>
<gene>
    <name evidence="3" type="ORF">H171_1444</name>
</gene>
<sequence length="614" mass="68013">MKKVRKGILWLLAALMIIGAMPGAAFAQYDLSKNTYIDVKKTPSGKTGENVTINMVFTNNSGNDLNNVAVRFDRDLAEQEYRATEDADEDSKYTGAVFPFEITSSTFDNKKLGTVKSGSSKSISLTGRVRRDIAEGYYLIPLEVVTDALKKDDGAHSSYEKVNIWITKSSSTTESGKDEGTIQFELGENQNTPFGIYPQTMNFNMNVRNASQVTAFDVNVRMKLDQDSTKFPFDINDGNYTRHYDRMGGGETVEIPYSMNIRKDVYSGYYPITYTIEYRDSTDGDVQKAEETFYVKVQNKDKEEETGDFNANDRTKARIIVDGFQTNPETVYAGEEFEMILHMKNASENVAASNILFNLESEKVTDSAVFTMDSGSSSIVVNSLPAGQTTDIKLKLRAGAWVDQRTYAITINEKYDSPEFKNAEEKVTVNIPVKQVSRLNTGTIEVMPDTISVGSETNVMFPINNTGKVLLYNVMVAFVGDSIQQTNSYVGNIKPGESGNVDAMISGTAHTTDDGKIKVMITYEDENGVVSDPVEKELSLTVTEQEDLDPGMDGSGEFPAVTEPEGTSKYGKIIIPAVIVVLVIGTIGTVYVLKRRKKKKEALEELEEEKDNEI</sequence>
<dbReference type="RefSeq" id="WP_100304520.1">
    <property type="nucleotide sequence ID" value="NZ_PGET01000001.1"/>
</dbReference>
<keyword evidence="1" id="KW-0472">Membrane</keyword>
<evidence type="ECO:0008006" key="5">
    <source>
        <dbReference type="Google" id="ProtNLM"/>
    </source>
</evidence>
<dbReference type="OrthoDB" id="2062147at2"/>
<feature type="transmembrane region" description="Helical" evidence="1">
    <location>
        <begin position="573"/>
        <end position="593"/>
    </location>
</feature>
<evidence type="ECO:0000313" key="3">
    <source>
        <dbReference type="EMBL" id="PJJ27959.1"/>
    </source>
</evidence>
<dbReference type="AlphaFoldDB" id="A0A2M8Z3E6"/>
<reference evidence="3 4" key="1">
    <citation type="submission" date="2017-11" db="EMBL/GenBank/DDBJ databases">
        <title>Understudied soil microbes with underappreciated capabilities: Untangling the Clostridium saccharolyticum group.</title>
        <authorList>
            <person name="Leschine S."/>
        </authorList>
    </citation>
    <scope>NUCLEOTIDE SEQUENCE [LARGE SCALE GENOMIC DNA]</scope>
    <source>
        <strain evidence="3 4">18A</strain>
    </source>
</reference>
<dbReference type="PANTHER" id="PTHR35902">
    <property type="entry name" value="S-LAYER DOMAIN-LIKE PROTEIN-RELATED"/>
    <property type="match status" value="1"/>
</dbReference>
<feature type="signal peptide" evidence="2">
    <location>
        <begin position="1"/>
        <end position="27"/>
    </location>
</feature>
<organism evidence="3 4">
    <name type="scientific">[Clostridium] celerecrescens 18A</name>
    <dbReference type="NCBI Taxonomy" id="1286362"/>
    <lineage>
        <taxon>Bacteria</taxon>
        <taxon>Bacillati</taxon>
        <taxon>Bacillota</taxon>
        <taxon>Clostridia</taxon>
        <taxon>Lachnospirales</taxon>
        <taxon>Lachnospiraceae</taxon>
        <taxon>Lacrimispora</taxon>
    </lineage>
</organism>
<evidence type="ECO:0000313" key="4">
    <source>
        <dbReference type="Proteomes" id="UP000231092"/>
    </source>
</evidence>
<protein>
    <recommendedName>
        <fullName evidence="5">CARDB protein</fullName>
    </recommendedName>
</protein>
<keyword evidence="1" id="KW-1133">Transmembrane helix</keyword>
<keyword evidence="1" id="KW-0812">Transmembrane</keyword>
<feature type="chain" id="PRO_5014617984" description="CARDB protein" evidence="2">
    <location>
        <begin position="28"/>
        <end position="614"/>
    </location>
</feature>
<name>A0A2M8Z3E6_9FIRM</name>
<accession>A0A2M8Z3E6</accession>
<comment type="caution">
    <text evidence="3">The sequence shown here is derived from an EMBL/GenBank/DDBJ whole genome shotgun (WGS) entry which is preliminary data.</text>
</comment>